<dbReference type="GO" id="GO:0004553">
    <property type="term" value="F:hydrolase activity, hydrolyzing O-glycosyl compounds"/>
    <property type="evidence" value="ECO:0007669"/>
    <property type="project" value="InterPro"/>
</dbReference>
<keyword evidence="3" id="KW-1133">Transmembrane helix</keyword>
<keyword evidence="3" id="KW-0812">Transmembrane</keyword>
<dbReference type="EMBL" id="AGNL01041271">
    <property type="protein sequence ID" value="EJK51660.1"/>
    <property type="molecule type" value="Genomic_DNA"/>
</dbReference>
<keyword evidence="3" id="KW-0472">Membrane</keyword>
<dbReference type="OrthoDB" id="199103at2759"/>
<proteinExistence type="predicted"/>
<evidence type="ECO:0000256" key="2">
    <source>
        <dbReference type="ARBA" id="ARBA00023295"/>
    </source>
</evidence>
<keyword evidence="2" id="KW-0326">Glycosidase</keyword>
<dbReference type="OMA" id="TYLTIGQ"/>
<keyword evidence="1" id="KW-0378">Hydrolase</keyword>
<evidence type="ECO:0000313" key="5">
    <source>
        <dbReference type="EMBL" id="EJK51660.1"/>
    </source>
</evidence>
<protein>
    <recommendedName>
        <fullName evidence="4">GH26 domain-containing protein</fullName>
    </recommendedName>
</protein>
<dbReference type="AlphaFoldDB" id="K0REN0"/>
<evidence type="ECO:0000256" key="1">
    <source>
        <dbReference type="ARBA" id="ARBA00022801"/>
    </source>
</evidence>
<evidence type="ECO:0000256" key="3">
    <source>
        <dbReference type="SAM" id="Phobius"/>
    </source>
</evidence>
<dbReference type="Gene3D" id="3.20.20.80">
    <property type="entry name" value="Glycosidases"/>
    <property type="match status" value="1"/>
</dbReference>
<keyword evidence="6" id="KW-1185">Reference proteome</keyword>
<evidence type="ECO:0000313" key="6">
    <source>
        <dbReference type="Proteomes" id="UP000266841"/>
    </source>
</evidence>
<dbReference type="InterPro" id="IPR022790">
    <property type="entry name" value="GH26_dom"/>
</dbReference>
<feature type="domain" description="GH26" evidence="4">
    <location>
        <begin position="81"/>
        <end position="381"/>
    </location>
</feature>
<dbReference type="Proteomes" id="UP000266841">
    <property type="component" value="Unassembled WGS sequence"/>
</dbReference>
<reference evidence="5 6" key="1">
    <citation type="journal article" date="2012" name="Genome Biol.">
        <title>Genome and low-iron response of an oceanic diatom adapted to chronic iron limitation.</title>
        <authorList>
            <person name="Lommer M."/>
            <person name="Specht M."/>
            <person name="Roy A.S."/>
            <person name="Kraemer L."/>
            <person name="Andreson R."/>
            <person name="Gutowska M.A."/>
            <person name="Wolf J."/>
            <person name="Bergner S.V."/>
            <person name="Schilhabel M.B."/>
            <person name="Klostermeier U.C."/>
            <person name="Beiko R.G."/>
            <person name="Rosenstiel P."/>
            <person name="Hippler M."/>
            <person name="Laroche J."/>
        </authorList>
    </citation>
    <scope>NUCLEOTIDE SEQUENCE [LARGE SCALE GENOMIC DNA]</scope>
    <source>
        <strain evidence="5 6">CCMP1005</strain>
    </source>
</reference>
<comment type="caution">
    <text evidence="5">The sequence shown here is derived from an EMBL/GenBank/DDBJ whole genome shotgun (WGS) entry which is preliminary data.</text>
</comment>
<dbReference type="InterPro" id="IPR017853">
    <property type="entry name" value="GH"/>
</dbReference>
<organism evidence="5 6">
    <name type="scientific">Thalassiosira oceanica</name>
    <name type="common">Marine diatom</name>
    <dbReference type="NCBI Taxonomy" id="159749"/>
    <lineage>
        <taxon>Eukaryota</taxon>
        <taxon>Sar</taxon>
        <taxon>Stramenopiles</taxon>
        <taxon>Ochrophyta</taxon>
        <taxon>Bacillariophyta</taxon>
        <taxon>Coscinodiscophyceae</taxon>
        <taxon>Thalassiosirophycidae</taxon>
        <taxon>Thalassiosirales</taxon>
        <taxon>Thalassiosiraceae</taxon>
        <taxon>Thalassiosira</taxon>
    </lineage>
</organism>
<name>K0REN0_THAOC</name>
<accession>K0REN0</accession>
<dbReference type="PROSITE" id="PS51764">
    <property type="entry name" value="GH26"/>
    <property type="match status" value="1"/>
</dbReference>
<gene>
    <name evidence="5" type="ORF">THAOC_29148</name>
</gene>
<dbReference type="eggNOG" id="ENOG502S6ET">
    <property type="taxonomic scope" value="Eukaryota"/>
</dbReference>
<dbReference type="Pfam" id="PF02156">
    <property type="entry name" value="Glyco_hydro_26"/>
    <property type="match status" value="1"/>
</dbReference>
<evidence type="ECO:0000259" key="4">
    <source>
        <dbReference type="PROSITE" id="PS51764"/>
    </source>
</evidence>
<feature type="transmembrane region" description="Helical" evidence="3">
    <location>
        <begin position="410"/>
        <end position="432"/>
    </location>
</feature>
<sequence>MNSSPGLLFDSTRDIPGLSPARQLKSSGLASRAQLAGATVMACRPPANHTYLAIGQDLFSISEYVQSQYNFSLHNRPNSNAIADDTLLPLGGGLSVKDFVPAAYMVYTDIQSLDGLWEPTDYGSGVEYADGVIDLFDYDTPRKPGDAASHQKQPLARTGLQIGLWLNGTAGCFDIASGNLDGRVRDLVTYLEQSRARRIFIRIGYEFDNPMFGYDDPKMYVVAFRKLVTAIRSSVSKETRNRVIFVWHSWAAPMASDDLSLESYYPGDSYVDWIGISIFQQVLPWSPDWGGKRKDVERVLRFAQERHKASGSFDDSNLYASLTLASIAHDDRRVDSIRNCDWESQPMWKDVGFGESRVSSNPDVMRLWRDLVVNNGVEDRTFLFSGSLDNCGIEAVSVETPGFHFGIQHVYTFILIPILVASGAFFIPYVILGGQRSKRGSSSERVPILSAESVNTDSCR</sequence>
<dbReference type="SUPFAM" id="SSF51445">
    <property type="entry name" value="(Trans)glycosidases"/>
    <property type="match status" value="1"/>
</dbReference>